<feature type="compositionally biased region" description="Basic and acidic residues" evidence="1">
    <location>
        <begin position="97"/>
        <end position="130"/>
    </location>
</feature>
<organism evidence="2 3">
    <name type="scientific">Aplosporella prunicola CBS 121167</name>
    <dbReference type="NCBI Taxonomy" id="1176127"/>
    <lineage>
        <taxon>Eukaryota</taxon>
        <taxon>Fungi</taxon>
        <taxon>Dikarya</taxon>
        <taxon>Ascomycota</taxon>
        <taxon>Pezizomycotina</taxon>
        <taxon>Dothideomycetes</taxon>
        <taxon>Dothideomycetes incertae sedis</taxon>
        <taxon>Botryosphaeriales</taxon>
        <taxon>Aplosporellaceae</taxon>
        <taxon>Aplosporella</taxon>
    </lineage>
</organism>
<dbReference type="Proteomes" id="UP000799438">
    <property type="component" value="Unassembled WGS sequence"/>
</dbReference>
<accession>A0A6A6B3N0</accession>
<feature type="compositionally biased region" description="Pro residues" evidence="1">
    <location>
        <begin position="43"/>
        <end position="59"/>
    </location>
</feature>
<dbReference type="AlphaFoldDB" id="A0A6A6B3N0"/>
<evidence type="ECO:0000313" key="2">
    <source>
        <dbReference type="EMBL" id="KAF2138426.1"/>
    </source>
</evidence>
<evidence type="ECO:0000313" key="3">
    <source>
        <dbReference type="Proteomes" id="UP000799438"/>
    </source>
</evidence>
<dbReference type="RefSeq" id="XP_033394139.1">
    <property type="nucleotide sequence ID" value="XM_033541022.1"/>
</dbReference>
<keyword evidence="3" id="KW-1185">Reference proteome</keyword>
<sequence>MFTTLRPQMHLLHAPQLLQHQSPTPTPPRRRNLLHFCARRPLPHPPHPPLTPPPAPPLPLRRSRPQTPQARLPPTTPHARPTPPPLPQRHIHNTRRIKIEAAEPRAHRRERGGDEPGRRRQERADGEGRACGRQVCCVAQAGSGDGLRY</sequence>
<dbReference type="EMBL" id="ML995496">
    <property type="protein sequence ID" value="KAF2138426.1"/>
    <property type="molecule type" value="Genomic_DNA"/>
</dbReference>
<feature type="compositionally biased region" description="Pro residues" evidence="1">
    <location>
        <begin position="74"/>
        <end position="87"/>
    </location>
</feature>
<reference evidence="2" key="1">
    <citation type="journal article" date="2020" name="Stud. Mycol.">
        <title>101 Dothideomycetes genomes: a test case for predicting lifestyles and emergence of pathogens.</title>
        <authorList>
            <person name="Haridas S."/>
            <person name="Albert R."/>
            <person name="Binder M."/>
            <person name="Bloem J."/>
            <person name="Labutti K."/>
            <person name="Salamov A."/>
            <person name="Andreopoulos B."/>
            <person name="Baker S."/>
            <person name="Barry K."/>
            <person name="Bills G."/>
            <person name="Bluhm B."/>
            <person name="Cannon C."/>
            <person name="Castanera R."/>
            <person name="Culley D."/>
            <person name="Daum C."/>
            <person name="Ezra D."/>
            <person name="Gonzalez J."/>
            <person name="Henrissat B."/>
            <person name="Kuo A."/>
            <person name="Liang C."/>
            <person name="Lipzen A."/>
            <person name="Lutzoni F."/>
            <person name="Magnuson J."/>
            <person name="Mondo S."/>
            <person name="Nolan M."/>
            <person name="Ohm R."/>
            <person name="Pangilinan J."/>
            <person name="Park H.-J."/>
            <person name="Ramirez L."/>
            <person name="Alfaro M."/>
            <person name="Sun H."/>
            <person name="Tritt A."/>
            <person name="Yoshinaga Y."/>
            <person name="Zwiers L.-H."/>
            <person name="Turgeon B."/>
            <person name="Goodwin S."/>
            <person name="Spatafora J."/>
            <person name="Crous P."/>
            <person name="Grigoriev I."/>
        </authorList>
    </citation>
    <scope>NUCLEOTIDE SEQUENCE</scope>
    <source>
        <strain evidence="2">CBS 121167</strain>
    </source>
</reference>
<gene>
    <name evidence="2" type="ORF">K452DRAFT_290566</name>
</gene>
<dbReference type="GeneID" id="54298518"/>
<proteinExistence type="predicted"/>
<feature type="region of interest" description="Disordered" evidence="1">
    <location>
        <begin position="39"/>
        <end position="130"/>
    </location>
</feature>
<evidence type="ECO:0000256" key="1">
    <source>
        <dbReference type="SAM" id="MobiDB-lite"/>
    </source>
</evidence>
<protein>
    <submittedName>
        <fullName evidence="2">Uncharacterized protein</fullName>
    </submittedName>
</protein>
<name>A0A6A6B3N0_9PEZI</name>